<gene>
    <name evidence="1" type="ORF">GCM10023144_21740</name>
</gene>
<keyword evidence="2" id="KW-1185">Reference proteome</keyword>
<evidence type="ECO:0000313" key="2">
    <source>
        <dbReference type="Proteomes" id="UP001501671"/>
    </source>
</evidence>
<sequence>MSSLYPLHSYDCEPPCEHLPLRTLRERAEQWPSSRVSVQAFDVDGWRYVMKRSRPPRWAGLRAWAGALSCLAVFGVWPAPGRLRVGDIHHEAARLRALREQGQAVPRVYLETGNHLVFEYCGLTVERILEHMRPAARLALLSRVVDDLADFHRAGHWHGGAQLRNLTMMHGRIYRIDFEENVGAALPLPIAQAYDVLLTFHSMVDHLGGDPAAGTRLLARYLARVQSPGVAGALGAADRWLGRLRRIEPWLGARLRRGHDVRRALALAGIVHGGLAA</sequence>
<dbReference type="SUPFAM" id="SSF56112">
    <property type="entry name" value="Protein kinase-like (PK-like)"/>
    <property type="match status" value="1"/>
</dbReference>
<accession>A0ABP8GZD8</accession>
<protein>
    <submittedName>
        <fullName evidence="1">Uncharacterized protein</fullName>
    </submittedName>
</protein>
<dbReference type="Proteomes" id="UP001501671">
    <property type="component" value="Unassembled WGS sequence"/>
</dbReference>
<dbReference type="EMBL" id="BAABFO010000009">
    <property type="protein sequence ID" value="GAA4332152.1"/>
    <property type="molecule type" value="Genomic_DNA"/>
</dbReference>
<organism evidence="1 2">
    <name type="scientific">Pigmentiphaga soli</name>
    <dbReference type="NCBI Taxonomy" id="1007095"/>
    <lineage>
        <taxon>Bacteria</taxon>
        <taxon>Pseudomonadati</taxon>
        <taxon>Pseudomonadota</taxon>
        <taxon>Betaproteobacteria</taxon>
        <taxon>Burkholderiales</taxon>
        <taxon>Alcaligenaceae</taxon>
        <taxon>Pigmentiphaga</taxon>
    </lineage>
</organism>
<comment type="caution">
    <text evidence="1">The sequence shown here is derived from an EMBL/GenBank/DDBJ whole genome shotgun (WGS) entry which is preliminary data.</text>
</comment>
<dbReference type="InterPro" id="IPR011009">
    <property type="entry name" value="Kinase-like_dom_sf"/>
</dbReference>
<proteinExistence type="predicted"/>
<evidence type="ECO:0000313" key="1">
    <source>
        <dbReference type="EMBL" id="GAA4332152.1"/>
    </source>
</evidence>
<name>A0ABP8GZD8_9BURK</name>
<reference evidence="2" key="1">
    <citation type="journal article" date="2019" name="Int. J. Syst. Evol. Microbiol.">
        <title>The Global Catalogue of Microorganisms (GCM) 10K type strain sequencing project: providing services to taxonomists for standard genome sequencing and annotation.</title>
        <authorList>
            <consortium name="The Broad Institute Genomics Platform"/>
            <consortium name="The Broad Institute Genome Sequencing Center for Infectious Disease"/>
            <person name="Wu L."/>
            <person name="Ma J."/>
        </authorList>
    </citation>
    <scope>NUCLEOTIDE SEQUENCE [LARGE SCALE GENOMIC DNA]</scope>
    <source>
        <strain evidence="2">JCM 17666</strain>
    </source>
</reference>
<dbReference type="RefSeq" id="WP_345249238.1">
    <property type="nucleotide sequence ID" value="NZ_BAABFO010000009.1"/>
</dbReference>